<gene>
    <name evidence="2" type="ORF">HUW48_19450</name>
</gene>
<reference evidence="2 3" key="1">
    <citation type="submission" date="2020-06" db="EMBL/GenBank/DDBJ databases">
        <authorList>
            <person name="Hwang Y.J."/>
        </authorList>
    </citation>
    <scope>NUCLEOTIDE SEQUENCE [LARGE SCALE GENOMIC DNA]</scope>
    <source>
        <strain evidence="2 3">KUDC8001</strain>
    </source>
</reference>
<keyword evidence="3" id="KW-1185">Reference proteome</keyword>
<dbReference type="RefSeq" id="WP_182412525.1">
    <property type="nucleotide sequence ID" value="NZ_CP055153.1"/>
</dbReference>
<name>A0A7L7LBF9_9BACT</name>
<evidence type="ECO:0000313" key="3">
    <source>
        <dbReference type="Proteomes" id="UP000514509"/>
    </source>
</evidence>
<dbReference type="Proteomes" id="UP000514509">
    <property type="component" value="Chromosome"/>
</dbReference>
<feature type="chain" id="PRO_5029588266" description="Lipoprotein" evidence="1">
    <location>
        <begin position="22"/>
        <end position="164"/>
    </location>
</feature>
<dbReference type="PROSITE" id="PS51257">
    <property type="entry name" value="PROKAR_LIPOPROTEIN"/>
    <property type="match status" value="1"/>
</dbReference>
<sequence>MKNLFSILLLLVVFSFSGCQKDDEVNPDEASAQVDLGVFKITQDPTSGKAVKAPLNCTIWMWRTENHDYDVAASGSEIYVGRIFDKTTKTYVSAEYGAIGVVMTEKIKPGKYLVYVVINKSDQLGSQAYSYTNVEVGAEKTLNIKKVFSQNVGTMQFEAWEKNQ</sequence>
<feature type="signal peptide" evidence="1">
    <location>
        <begin position="1"/>
        <end position="21"/>
    </location>
</feature>
<keyword evidence="1" id="KW-0732">Signal</keyword>
<protein>
    <recommendedName>
        <fullName evidence="4">Lipoprotein</fullName>
    </recommendedName>
</protein>
<organism evidence="2 3">
    <name type="scientific">Adhaeribacter radiodurans</name>
    <dbReference type="NCBI Taxonomy" id="2745197"/>
    <lineage>
        <taxon>Bacteria</taxon>
        <taxon>Pseudomonadati</taxon>
        <taxon>Bacteroidota</taxon>
        <taxon>Cytophagia</taxon>
        <taxon>Cytophagales</taxon>
        <taxon>Hymenobacteraceae</taxon>
        <taxon>Adhaeribacter</taxon>
    </lineage>
</organism>
<evidence type="ECO:0008006" key="4">
    <source>
        <dbReference type="Google" id="ProtNLM"/>
    </source>
</evidence>
<evidence type="ECO:0000256" key="1">
    <source>
        <dbReference type="SAM" id="SignalP"/>
    </source>
</evidence>
<accession>A0A7L7LBF9</accession>
<reference evidence="2 3" key="2">
    <citation type="submission" date="2020-08" db="EMBL/GenBank/DDBJ databases">
        <title>Adhaeribacter dokdonensis sp. nov., isolated from the rhizosphere of Elymus tsukushiensis, a plant native to the Dokdo Islands, Republic of Korea.</title>
        <authorList>
            <person name="Ghim S.Y."/>
        </authorList>
    </citation>
    <scope>NUCLEOTIDE SEQUENCE [LARGE SCALE GENOMIC DNA]</scope>
    <source>
        <strain evidence="2 3">KUDC8001</strain>
    </source>
</reference>
<dbReference type="AlphaFoldDB" id="A0A7L7LBF9"/>
<proteinExistence type="predicted"/>
<dbReference type="KEGG" id="add:HUW48_19450"/>
<dbReference type="EMBL" id="CP055153">
    <property type="protein sequence ID" value="QMU30067.1"/>
    <property type="molecule type" value="Genomic_DNA"/>
</dbReference>
<evidence type="ECO:0000313" key="2">
    <source>
        <dbReference type="EMBL" id="QMU30067.1"/>
    </source>
</evidence>